<dbReference type="EMBL" id="CAVLGL010000093">
    <property type="protein sequence ID" value="CAK1595958.1"/>
    <property type="molecule type" value="Genomic_DNA"/>
</dbReference>
<dbReference type="InterPro" id="IPR004875">
    <property type="entry name" value="DDE_SF_endonuclease_dom"/>
</dbReference>
<evidence type="ECO:0000313" key="6">
    <source>
        <dbReference type="EMBL" id="CAK1595958.1"/>
    </source>
</evidence>
<accession>A0AAV1LKL3</accession>
<dbReference type="InterPro" id="IPR050863">
    <property type="entry name" value="CenT-Element_Derived"/>
</dbReference>
<evidence type="ECO:0000259" key="5">
    <source>
        <dbReference type="PROSITE" id="PS51253"/>
    </source>
</evidence>
<keyword evidence="7" id="KW-1185">Reference proteome</keyword>
<dbReference type="Pfam" id="PF05225">
    <property type="entry name" value="HTH_psq"/>
    <property type="match status" value="1"/>
</dbReference>
<evidence type="ECO:0000256" key="2">
    <source>
        <dbReference type="ARBA" id="ARBA00023125"/>
    </source>
</evidence>
<evidence type="ECO:0000256" key="4">
    <source>
        <dbReference type="SAM" id="MobiDB-lite"/>
    </source>
</evidence>
<feature type="compositionally biased region" description="Basic and acidic residues" evidence="4">
    <location>
        <begin position="736"/>
        <end position="764"/>
    </location>
</feature>
<dbReference type="Pfam" id="PF03184">
    <property type="entry name" value="DDE_1"/>
    <property type="match status" value="1"/>
</dbReference>
<dbReference type="GO" id="GO:0005634">
    <property type="term" value="C:nucleus"/>
    <property type="evidence" value="ECO:0007669"/>
    <property type="project" value="UniProtKB-SubCell"/>
</dbReference>
<organism evidence="6 7">
    <name type="scientific">Parnassius mnemosyne</name>
    <name type="common">clouded apollo</name>
    <dbReference type="NCBI Taxonomy" id="213953"/>
    <lineage>
        <taxon>Eukaryota</taxon>
        <taxon>Metazoa</taxon>
        <taxon>Ecdysozoa</taxon>
        <taxon>Arthropoda</taxon>
        <taxon>Hexapoda</taxon>
        <taxon>Insecta</taxon>
        <taxon>Pterygota</taxon>
        <taxon>Neoptera</taxon>
        <taxon>Endopterygota</taxon>
        <taxon>Lepidoptera</taxon>
        <taxon>Glossata</taxon>
        <taxon>Ditrysia</taxon>
        <taxon>Papilionoidea</taxon>
        <taxon>Papilionidae</taxon>
        <taxon>Parnassiinae</taxon>
        <taxon>Parnassini</taxon>
        <taxon>Parnassius</taxon>
        <taxon>Driopa</taxon>
    </lineage>
</organism>
<dbReference type="Gene3D" id="3.30.420.10">
    <property type="entry name" value="Ribonuclease H-like superfamily/Ribonuclease H"/>
    <property type="match status" value="1"/>
</dbReference>
<dbReference type="InterPro" id="IPR007889">
    <property type="entry name" value="HTH_Psq"/>
</dbReference>
<dbReference type="PANTHER" id="PTHR19303">
    <property type="entry name" value="TRANSPOSON"/>
    <property type="match status" value="1"/>
</dbReference>
<comment type="subcellular location">
    <subcellularLocation>
        <location evidence="1">Nucleus</location>
    </subcellularLocation>
</comment>
<proteinExistence type="predicted"/>
<reference evidence="6 7" key="1">
    <citation type="submission" date="2023-11" db="EMBL/GenBank/DDBJ databases">
        <authorList>
            <person name="Hedman E."/>
            <person name="Englund M."/>
            <person name="Stromberg M."/>
            <person name="Nyberg Akerstrom W."/>
            <person name="Nylinder S."/>
            <person name="Jareborg N."/>
            <person name="Kallberg Y."/>
            <person name="Kronander E."/>
        </authorList>
    </citation>
    <scope>NUCLEOTIDE SEQUENCE [LARGE SCALE GENOMIC DNA]</scope>
</reference>
<dbReference type="InterPro" id="IPR006600">
    <property type="entry name" value="HTH_CenpB_DNA-bd_dom"/>
</dbReference>
<feature type="domain" description="HTH CENPB-type" evidence="5">
    <location>
        <begin position="69"/>
        <end position="145"/>
    </location>
</feature>
<evidence type="ECO:0000256" key="1">
    <source>
        <dbReference type="ARBA" id="ARBA00004123"/>
    </source>
</evidence>
<name>A0AAV1LKL3_9NEOP</name>
<protein>
    <recommendedName>
        <fullName evidence="5">HTH CENPB-type domain-containing protein</fullName>
    </recommendedName>
</protein>
<evidence type="ECO:0000256" key="3">
    <source>
        <dbReference type="ARBA" id="ARBA00023242"/>
    </source>
</evidence>
<dbReference type="PANTHER" id="PTHR19303:SF74">
    <property type="entry name" value="POGO TRANSPOSABLE ELEMENT WITH KRAB DOMAIN"/>
    <property type="match status" value="1"/>
</dbReference>
<dbReference type="GO" id="GO:0003677">
    <property type="term" value="F:DNA binding"/>
    <property type="evidence" value="ECO:0007669"/>
    <property type="project" value="UniProtKB-KW"/>
</dbReference>
<keyword evidence="2" id="KW-0238">DNA-binding</keyword>
<evidence type="ECO:0000313" key="7">
    <source>
        <dbReference type="Proteomes" id="UP001314205"/>
    </source>
</evidence>
<dbReference type="PROSITE" id="PS51253">
    <property type="entry name" value="HTH_CENPB"/>
    <property type="match status" value="1"/>
</dbReference>
<dbReference type="Gene3D" id="1.10.10.60">
    <property type="entry name" value="Homeodomain-like"/>
    <property type="match status" value="1"/>
</dbReference>
<feature type="region of interest" description="Disordered" evidence="4">
    <location>
        <begin position="547"/>
        <end position="582"/>
    </location>
</feature>
<dbReference type="InterPro" id="IPR009057">
    <property type="entry name" value="Homeodomain-like_sf"/>
</dbReference>
<feature type="compositionally biased region" description="Basic and acidic residues" evidence="4">
    <location>
        <begin position="788"/>
        <end position="797"/>
    </location>
</feature>
<comment type="caution">
    <text evidence="6">The sequence shown here is derived from an EMBL/GenBank/DDBJ whole genome shotgun (WGS) entry which is preliminary data.</text>
</comment>
<dbReference type="InterPro" id="IPR036397">
    <property type="entry name" value="RNaseH_sf"/>
</dbReference>
<sequence>MPRIYIRKFRNTRNGKSFLPYTNYSSENLQKAIRDVKSKTLTLGEASSKYQIPKTTLSRKCRNLNCSQEKAGRPTLFSPEEEKAFIKHIVNLADWGFPFDLIDLRIFAQRYLNKLGKTIYRLPENLPGSEWARNFLRRHEDLLSNRMASNISTDRAKVSASTIDSFFEYFAPTIDGVTPDRIINYDETNLTDDPGNKKYIYKRGVKYPERVTNTSKTAVSLMFAATAEGQLLPVYVVYKAEHLWDTWLEGGPPDAIYNRSKSGWFDSVCFENWFEKVIVPYAKKKPGRKIVIGDNLSSHFSENVLKKCEKLNISFVCLPPKLTHLLQPLDVALYGPLKHYWRTKLTGWKKVEGRKHKTLVKDVFPKLLAKLMNKLMETNTGGKNVIAGFNKCGLYPINPERPKSRLPHSHDLLPEEIETAATSVVIEHLKEMRGLSASDEPRRRKKRCNVPAGRGITARDIEQTKPKKPNKMTDNEFVNSEVEVSSSDSSEIIDISTFNILEPGPSKSIIQTKSTQKNKMYEKESNIHKNTKKGKGIVKSSKIGKENQDKNMKRKENGKKKCFEENNHDNAVKQNNKDKKKKRNCRKISTCSTTSESQTISIYEDSDCIDENFDIDRDMDLRNMNRCSSGPVTLTENQEIVQSSDNIESKTHKELSTLETIEQIIQTSDNIEPGITKKEFRTTENIENFKITTPSDIIEPDMKTNKTSSISIPANQGIVQYCNNREKETTTTNETQENRDTSEFYDKKEAKVTTKEKLPTESTDKTISNQETKLSEEDIKTNFNNNDSESRNTEQEKEYELNDHVIVRYINKKKWKYYIGIIENINMENEEPYTIRFYKTTKKPSLRFLLTRKLDRDIVPSICIVKKVNLIQNPNYSKEFFLSLADDDVVELFT</sequence>
<dbReference type="SUPFAM" id="SSF46689">
    <property type="entry name" value="Homeodomain-like"/>
    <property type="match status" value="1"/>
</dbReference>
<keyword evidence="3" id="KW-0539">Nucleus</keyword>
<feature type="region of interest" description="Disordered" evidence="4">
    <location>
        <begin position="725"/>
        <end position="797"/>
    </location>
</feature>
<gene>
    <name evidence="6" type="ORF">PARMNEM_LOCUS15370</name>
</gene>
<dbReference type="AlphaFoldDB" id="A0AAV1LKL3"/>
<dbReference type="Proteomes" id="UP001314205">
    <property type="component" value="Unassembled WGS sequence"/>
</dbReference>
<feature type="compositionally biased region" description="Basic and acidic residues" evidence="4">
    <location>
        <begin position="547"/>
        <end position="577"/>
    </location>
</feature>